<evidence type="ECO:0000313" key="4">
    <source>
        <dbReference type="Proteomes" id="UP000232638"/>
    </source>
</evidence>
<evidence type="ECO:0000259" key="2">
    <source>
        <dbReference type="Pfam" id="PF02582"/>
    </source>
</evidence>
<keyword evidence="1" id="KW-1133">Transmembrane helix</keyword>
<dbReference type="OrthoDB" id="529323at2"/>
<evidence type="ECO:0000313" key="3">
    <source>
        <dbReference type="EMBL" id="AUB80788.1"/>
    </source>
</evidence>
<organism evidence="3 4">
    <name type="scientific">Candidatus Thiodictyon syntrophicum</name>
    <dbReference type="NCBI Taxonomy" id="1166950"/>
    <lineage>
        <taxon>Bacteria</taxon>
        <taxon>Pseudomonadati</taxon>
        <taxon>Pseudomonadota</taxon>
        <taxon>Gammaproteobacteria</taxon>
        <taxon>Chromatiales</taxon>
        <taxon>Chromatiaceae</taxon>
        <taxon>Thiodictyon</taxon>
    </lineage>
</organism>
<gene>
    <name evidence="3" type="ORF">THSYN_07355</name>
</gene>
<protein>
    <recommendedName>
        <fullName evidence="2">DUF155 domain-containing protein</fullName>
    </recommendedName>
</protein>
<accession>A0A2K8U5C1</accession>
<dbReference type="Pfam" id="PF02582">
    <property type="entry name" value="DUF155"/>
    <property type="match status" value="1"/>
</dbReference>
<feature type="transmembrane region" description="Helical" evidence="1">
    <location>
        <begin position="250"/>
        <end position="268"/>
    </location>
</feature>
<name>A0A2K8U5C1_9GAMM</name>
<reference evidence="3 4" key="1">
    <citation type="submission" date="2017-03" db="EMBL/GenBank/DDBJ databases">
        <title>Complete genome sequence of Candidatus 'Thiodictyon syntrophicum' sp. nov. strain Cad16T, a photolithoautotroph purple sulfur bacterium isolated from an alpine meromictic lake.</title>
        <authorList>
            <person name="Luedin S.M."/>
            <person name="Pothier J.F."/>
            <person name="Danza F."/>
            <person name="Storelli N."/>
            <person name="Wittwer M."/>
            <person name="Tonolla M."/>
        </authorList>
    </citation>
    <scope>NUCLEOTIDE SEQUENCE [LARGE SCALE GENOMIC DNA]</scope>
    <source>
        <strain evidence="3 4">Cad16T</strain>
    </source>
</reference>
<sequence>MPSTSAVIAIAPEAPTLKAHALLLGRRLDLRSLTHVEPLAMNPLVVRVSGGGRAVLMRYGAAVLFDVAPGAEASFLQLLAPCVREPLATPETETLEIVIDSTRGDLMERDRLVLCDSDAARLQVVADVLGKSVLLADQEAQVARAFDRIDPLAEELHRHGRGARRARHLIRHIGETLLIQHRLVGRAEVGDKPEVIWERPDLERLFLGLEAEFEVRERQVALERKLTLINDTAATLLDLLQTKRSARVEWYITILILIEIVLTLYQLFVRGPGG</sequence>
<feature type="domain" description="DUF155" evidence="2">
    <location>
        <begin position="55"/>
        <end position="222"/>
    </location>
</feature>
<dbReference type="Proteomes" id="UP000232638">
    <property type="component" value="Chromosome"/>
</dbReference>
<evidence type="ECO:0000256" key="1">
    <source>
        <dbReference type="SAM" id="Phobius"/>
    </source>
</evidence>
<dbReference type="InterPro" id="IPR003734">
    <property type="entry name" value="DUF155"/>
</dbReference>
<dbReference type="AlphaFoldDB" id="A0A2K8U5C1"/>
<keyword evidence="4" id="KW-1185">Reference proteome</keyword>
<dbReference type="PANTHER" id="PTHR16255">
    <property type="entry name" value="REQUIRED FOR MEIOTIC NUCLEAR DIVISION PROTEIN 1 HOMOLOG"/>
    <property type="match status" value="1"/>
</dbReference>
<keyword evidence="1" id="KW-0472">Membrane</keyword>
<dbReference type="RefSeq" id="WP_100918577.1">
    <property type="nucleotide sequence ID" value="NZ_CP020370.1"/>
</dbReference>
<dbReference type="KEGG" id="tsy:THSYN_07355"/>
<keyword evidence="1" id="KW-0812">Transmembrane</keyword>
<proteinExistence type="predicted"/>
<dbReference type="PANTHER" id="PTHR16255:SF1">
    <property type="entry name" value="REQUIRED FOR MEIOTIC NUCLEAR DIVISION PROTEIN 1 HOMOLOG"/>
    <property type="match status" value="1"/>
</dbReference>
<dbReference type="InterPro" id="IPR051624">
    <property type="entry name" value="RMD1/Sad1-interacting"/>
</dbReference>
<dbReference type="EMBL" id="CP020370">
    <property type="protein sequence ID" value="AUB80788.1"/>
    <property type="molecule type" value="Genomic_DNA"/>
</dbReference>